<protein>
    <recommendedName>
        <fullName evidence="1">GyrI-like small molecule binding domain-containing protein</fullName>
    </recommendedName>
</protein>
<proteinExistence type="predicted"/>
<organism evidence="2 3">
    <name type="scientific">Phytomonospora endophytica</name>
    <dbReference type="NCBI Taxonomy" id="714109"/>
    <lineage>
        <taxon>Bacteria</taxon>
        <taxon>Bacillati</taxon>
        <taxon>Actinomycetota</taxon>
        <taxon>Actinomycetes</taxon>
        <taxon>Micromonosporales</taxon>
        <taxon>Micromonosporaceae</taxon>
        <taxon>Phytomonospora</taxon>
    </lineage>
</organism>
<keyword evidence="3" id="KW-1185">Reference proteome</keyword>
<comment type="caution">
    <text evidence="2">The sequence shown here is derived from an EMBL/GenBank/DDBJ whole genome shotgun (WGS) entry which is preliminary data.</text>
</comment>
<reference evidence="2 3" key="1">
    <citation type="submission" date="2020-08" db="EMBL/GenBank/DDBJ databases">
        <title>Genomic Encyclopedia of Type Strains, Phase IV (KMG-IV): sequencing the most valuable type-strain genomes for metagenomic binning, comparative biology and taxonomic classification.</title>
        <authorList>
            <person name="Goeker M."/>
        </authorList>
    </citation>
    <scope>NUCLEOTIDE SEQUENCE [LARGE SCALE GENOMIC DNA]</scope>
    <source>
        <strain evidence="2 3">YIM 65646</strain>
    </source>
</reference>
<evidence type="ECO:0000313" key="3">
    <source>
        <dbReference type="Proteomes" id="UP000548476"/>
    </source>
</evidence>
<dbReference type="Pfam" id="PF06445">
    <property type="entry name" value="GyrI-like"/>
    <property type="match status" value="1"/>
</dbReference>
<dbReference type="Proteomes" id="UP000548476">
    <property type="component" value="Unassembled WGS sequence"/>
</dbReference>
<dbReference type="InterPro" id="IPR029442">
    <property type="entry name" value="GyrI-like"/>
</dbReference>
<gene>
    <name evidence="2" type="ORF">HNR73_006173</name>
</gene>
<evidence type="ECO:0000313" key="2">
    <source>
        <dbReference type="EMBL" id="MBB6038290.1"/>
    </source>
</evidence>
<dbReference type="RefSeq" id="WP_184791090.1">
    <property type="nucleotide sequence ID" value="NZ_BONT01000008.1"/>
</dbReference>
<dbReference type="Gene3D" id="3.20.80.10">
    <property type="entry name" value="Regulatory factor, effector binding domain"/>
    <property type="match status" value="1"/>
</dbReference>
<name>A0A841G2C0_9ACTN</name>
<evidence type="ECO:0000259" key="1">
    <source>
        <dbReference type="Pfam" id="PF06445"/>
    </source>
</evidence>
<sequence length="190" mass="20676">MKPVEFKATAAPALINVPSLTYLMTDGKGDPDGEVYRTAVEGLYQASYAVRAALKPVTTYTVGTLQGRWHGVGLDPDRSSWRWTMMIAQPPEATADVVAAAFAAVKKPRPGLDLVRREVFAEGECAQILHVGPYADEKPAHDRLMAFIAAEGRVVSGSHHEIYLSDPRRVAPERMRTILRYPVASGATAT</sequence>
<feature type="domain" description="GyrI-like small molecule binding" evidence="1">
    <location>
        <begin position="98"/>
        <end position="181"/>
    </location>
</feature>
<dbReference type="SUPFAM" id="SSF55136">
    <property type="entry name" value="Probable bacterial effector-binding domain"/>
    <property type="match status" value="1"/>
</dbReference>
<accession>A0A841G2C0</accession>
<dbReference type="EMBL" id="JACHGT010000016">
    <property type="protein sequence ID" value="MBB6038290.1"/>
    <property type="molecule type" value="Genomic_DNA"/>
</dbReference>
<dbReference type="AlphaFoldDB" id="A0A841G2C0"/>
<dbReference type="InterPro" id="IPR011256">
    <property type="entry name" value="Reg_factor_effector_dom_sf"/>
</dbReference>